<feature type="compositionally biased region" description="Basic residues" evidence="9">
    <location>
        <begin position="200"/>
        <end position="213"/>
    </location>
</feature>
<keyword evidence="5" id="KW-0106">Calcium</keyword>
<evidence type="ECO:0000256" key="8">
    <source>
        <dbReference type="PROSITE-ProRule" id="PRU00500"/>
    </source>
</evidence>
<evidence type="ECO:0000313" key="13">
    <source>
        <dbReference type="EMBL" id="CAD7282808.1"/>
    </source>
</evidence>
<evidence type="ECO:0000256" key="6">
    <source>
        <dbReference type="ARBA" id="ARBA00023157"/>
    </source>
</evidence>
<evidence type="ECO:0008006" key="15">
    <source>
        <dbReference type="Google" id="ProtNLM"/>
    </source>
</evidence>
<evidence type="ECO:0000259" key="12">
    <source>
        <dbReference type="PROSITE" id="PS51465"/>
    </source>
</evidence>
<dbReference type="EMBL" id="OA886383">
    <property type="protein sequence ID" value="CAD7282808.1"/>
    <property type="molecule type" value="Genomic_DNA"/>
</dbReference>
<sequence>MCCSRNGEYRSRLANASCCLLVCCWTATWCWSPLVTGFSIQERSGNESLKASTNASPGWLLDDGSSDNEASGPCGQNCMQAWELGRPVCGTDGRTYPSSCDVWQAKCKGHHIRIKHKGKCSEGNRCWMERAHALASNNNAQQYLEAYIPECLPDGGGYAPVQCHKLMGYCWCVTENGQPIPGTSLAHRRPQCTPREKKANTSRRSSRGKKKRQGCSPADRYVFNKNLIDKFTTEHNRLARRKRPPAVERQDASEVDKEVIVWKFTTLDSDGDGVLSRMEFKALRQLIKKVVKPRRCAKTFTKFCDVIYDRKISRDEWIGCFGVDSSKFMYSGFGSGRSSGSLPLQEVDTHKSSGKENEKAENNEYMDEVAASSSEQALPVKDGRNCLEERKNVLESSTGGSLNLYIPECNTDGSYKQVQCYTQGSKERYCFCVKSTDGSIIEGSFAKGGTPDCEKVRTSPKVSTTTPSASVDLISNARIVMKGCTGRKKANFLQELMDELSKAMFQAAANDSHVIIGDHLGSGQTIDEKAARWKFAKLDVNRNHLLDKQEWKAFKAWALLRPSLKRKCGKRLPRFCDANSDRKISMDEWLECLEAKETKAKRRGPNPFKTILKSD</sequence>
<keyword evidence="4" id="KW-0677">Repeat</keyword>
<dbReference type="Gene3D" id="4.10.800.10">
    <property type="entry name" value="Thyroglobulin type-1"/>
    <property type="match status" value="2"/>
</dbReference>
<evidence type="ECO:0000256" key="3">
    <source>
        <dbReference type="ARBA" id="ARBA00022729"/>
    </source>
</evidence>
<dbReference type="InterPro" id="IPR019577">
    <property type="entry name" value="SPARC/Testican_Ca-bd-dom"/>
</dbReference>
<dbReference type="Pfam" id="PF00086">
    <property type="entry name" value="Thyroglobulin_1"/>
    <property type="match status" value="2"/>
</dbReference>
<dbReference type="GO" id="GO:0008201">
    <property type="term" value="F:heparin binding"/>
    <property type="evidence" value="ECO:0007669"/>
    <property type="project" value="TreeGrafter"/>
</dbReference>
<keyword evidence="3" id="KW-0732">Signal</keyword>
<name>A0A7R9GJM2_9CRUS</name>
<keyword evidence="2" id="KW-0964">Secreted</keyword>
<dbReference type="Pfam" id="PF10591">
    <property type="entry name" value="SPARC_Ca_bdg"/>
    <property type="match status" value="2"/>
</dbReference>
<dbReference type="SUPFAM" id="SSF47473">
    <property type="entry name" value="EF-hand"/>
    <property type="match status" value="2"/>
</dbReference>
<protein>
    <recommendedName>
        <fullName evidence="15">SPARC-related modular calcium-binding protein 1</fullName>
    </recommendedName>
</protein>
<dbReference type="PANTHER" id="PTHR12352:SF30">
    <property type="entry name" value="FI05255P"/>
    <property type="match status" value="1"/>
</dbReference>
<comment type="caution">
    <text evidence="8">Lacks conserved residue(s) required for the propagation of feature annotation.</text>
</comment>
<dbReference type="AlphaFoldDB" id="A0A7R9GJM2"/>
<feature type="region of interest" description="Disordered" evidence="9">
    <location>
        <begin position="183"/>
        <end position="216"/>
    </location>
</feature>
<evidence type="ECO:0000259" key="11">
    <source>
        <dbReference type="PROSITE" id="PS51162"/>
    </source>
</evidence>
<dbReference type="InterPro" id="IPR051950">
    <property type="entry name" value="Dev_reg/Prot_inhib"/>
</dbReference>
<dbReference type="Proteomes" id="UP000678499">
    <property type="component" value="Unassembled WGS sequence"/>
</dbReference>
<dbReference type="CDD" id="cd00104">
    <property type="entry name" value="KAZAL_FS"/>
    <property type="match status" value="1"/>
</dbReference>
<dbReference type="GO" id="GO:0005509">
    <property type="term" value="F:calcium ion binding"/>
    <property type="evidence" value="ECO:0007669"/>
    <property type="project" value="InterPro"/>
</dbReference>
<dbReference type="GO" id="GO:0005604">
    <property type="term" value="C:basement membrane"/>
    <property type="evidence" value="ECO:0007669"/>
    <property type="project" value="TreeGrafter"/>
</dbReference>
<dbReference type="PROSITE" id="PS51162">
    <property type="entry name" value="THYROGLOBULIN_1_2"/>
    <property type="match status" value="2"/>
</dbReference>
<keyword evidence="6 8" id="KW-1015">Disulfide bond</keyword>
<feature type="region of interest" description="Disordered" evidence="9">
    <location>
        <begin position="337"/>
        <end position="362"/>
    </location>
</feature>
<dbReference type="GO" id="GO:0050840">
    <property type="term" value="F:extracellular matrix binding"/>
    <property type="evidence" value="ECO:0007669"/>
    <property type="project" value="TreeGrafter"/>
</dbReference>
<comment type="subcellular location">
    <subcellularLocation>
        <location evidence="1">Secreted</location>
    </subcellularLocation>
</comment>
<feature type="domain" description="Kazal-like" evidence="12">
    <location>
        <begin position="68"/>
        <end position="122"/>
    </location>
</feature>
<dbReference type="EMBL" id="CAJPEX010004346">
    <property type="protein sequence ID" value="CAG0922960.1"/>
    <property type="molecule type" value="Genomic_DNA"/>
</dbReference>
<dbReference type="InterPro" id="IPR002350">
    <property type="entry name" value="Kazal_dom"/>
</dbReference>
<dbReference type="InterPro" id="IPR011992">
    <property type="entry name" value="EF-hand-dom_pair"/>
</dbReference>
<keyword evidence="7" id="KW-0325">Glycoprotein</keyword>
<dbReference type="PROSITE" id="PS50222">
    <property type="entry name" value="EF_HAND_2"/>
    <property type="match status" value="1"/>
</dbReference>
<dbReference type="PANTHER" id="PTHR12352">
    <property type="entry name" value="SECRETED MODULAR CALCIUM-BINDING PROTEIN"/>
    <property type="match status" value="1"/>
</dbReference>
<dbReference type="SUPFAM" id="SSF57610">
    <property type="entry name" value="Thyroglobulin type-1 domain"/>
    <property type="match status" value="2"/>
</dbReference>
<dbReference type="Gene3D" id="1.10.238.10">
    <property type="entry name" value="EF-hand"/>
    <property type="match status" value="2"/>
</dbReference>
<dbReference type="InterPro" id="IPR000716">
    <property type="entry name" value="Thyroglobulin_1"/>
</dbReference>
<dbReference type="InterPro" id="IPR002048">
    <property type="entry name" value="EF_hand_dom"/>
</dbReference>
<dbReference type="Pfam" id="PF07648">
    <property type="entry name" value="Kazal_2"/>
    <property type="match status" value="1"/>
</dbReference>
<evidence type="ECO:0000259" key="10">
    <source>
        <dbReference type="PROSITE" id="PS50222"/>
    </source>
</evidence>
<feature type="disulfide bond" evidence="8">
    <location>
        <begin position="172"/>
        <end position="192"/>
    </location>
</feature>
<dbReference type="Gene3D" id="3.30.60.30">
    <property type="match status" value="1"/>
</dbReference>
<accession>A0A7R9GJM2</accession>
<proteinExistence type="predicted"/>
<dbReference type="InterPro" id="IPR036857">
    <property type="entry name" value="Thyroglobulin_1_sf"/>
</dbReference>
<dbReference type="PROSITE" id="PS51465">
    <property type="entry name" value="KAZAL_2"/>
    <property type="match status" value="1"/>
</dbReference>
<evidence type="ECO:0000256" key="2">
    <source>
        <dbReference type="ARBA" id="ARBA00022525"/>
    </source>
</evidence>
<dbReference type="InterPro" id="IPR036058">
    <property type="entry name" value="Kazal_dom_sf"/>
</dbReference>
<feature type="compositionally biased region" description="Basic and acidic residues" evidence="9">
    <location>
        <begin position="347"/>
        <end position="362"/>
    </location>
</feature>
<keyword evidence="14" id="KW-1185">Reference proteome</keyword>
<gene>
    <name evidence="13" type="ORF">NMOB1V02_LOCUS10427</name>
</gene>
<evidence type="ECO:0000256" key="1">
    <source>
        <dbReference type="ARBA" id="ARBA00004613"/>
    </source>
</evidence>
<evidence type="ECO:0000256" key="9">
    <source>
        <dbReference type="SAM" id="MobiDB-lite"/>
    </source>
</evidence>
<organism evidence="13">
    <name type="scientific">Notodromas monacha</name>
    <dbReference type="NCBI Taxonomy" id="399045"/>
    <lineage>
        <taxon>Eukaryota</taxon>
        <taxon>Metazoa</taxon>
        <taxon>Ecdysozoa</taxon>
        <taxon>Arthropoda</taxon>
        <taxon>Crustacea</taxon>
        <taxon>Oligostraca</taxon>
        <taxon>Ostracoda</taxon>
        <taxon>Podocopa</taxon>
        <taxon>Podocopida</taxon>
        <taxon>Cypridocopina</taxon>
        <taxon>Cypridoidea</taxon>
        <taxon>Cyprididae</taxon>
        <taxon>Notodromas</taxon>
    </lineage>
</organism>
<dbReference type="InterPro" id="IPR018247">
    <property type="entry name" value="EF_Hand_1_Ca_BS"/>
</dbReference>
<evidence type="ECO:0000313" key="14">
    <source>
        <dbReference type="Proteomes" id="UP000678499"/>
    </source>
</evidence>
<dbReference type="GO" id="GO:0005615">
    <property type="term" value="C:extracellular space"/>
    <property type="evidence" value="ECO:0007669"/>
    <property type="project" value="TreeGrafter"/>
</dbReference>
<dbReference type="SMART" id="SM00211">
    <property type="entry name" value="TY"/>
    <property type="match status" value="2"/>
</dbReference>
<evidence type="ECO:0000256" key="5">
    <source>
        <dbReference type="ARBA" id="ARBA00022837"/>
    </source>
</evidence>
<dbReference type="PROSITE" id="PS00484">
    <property type="entry name" value="THYROGLOBULIN_1_1"/>
    <property type="match status" value="2"/>
</dbReference>
<dbReference type="GO" id="GO:0030198">
    <property type="term" value="P:extracellular matrix organization"/>
    <property type="evidence" value="ECO:0007669"/>
    <property type="project" value="TreeGrafter"/>
</dbReference>
<dbReference type="SUPFAM" id="SSF100895">
    <property type="entry name" value="Kazal-type serine protease inhibitors"/>
    <property type="match status" value="1"/>
</dbReference>
<dbReference type="OrthoDB" id="5986054at2759"/>
<feature type="domain" description="Thyroglobulin type-1" evidence="11">
    <location>
        <begin position="383"/>
        <end position="453"/>
    </location>
</feature>
<feature type="domain" description="Thyroglobulin type-1" evidence="11">
    <location>
        <begin position="123"/>
        <end position="192"/>
    </location>
</feature>
<reference evidence="13" key="1">
    <citation type="submission" date="2020-11" db="EMBL/GenBank/DDBJ databases">
        <authorList>
            <person name="Tran Van P."/>
        </authorList>
    </citation>
    <scope>NUCLEOTIDE SEQUENCE</scope>
</reference>
<evidence type="ECO:0000256" key="4">
    <source>
        <dbReference type="ARBA" id="ARBA00022737"/>
    </source>
</evidence>
<feature type="disulfide bond" evidence="8">
    <location>
        <begin position="163"/>
        <end position="170"/>
    </location>
</feature>
<dbReference type="PROSITE" id="PS00018">
    <property type="entry name" value="EF_HAND_1"/>
    <property type="match status" value="3"/>
</dbReference>
<dbReference type="CDD" id="cd00191">
    <property type="entry name" value="TY"/>
    <property type="match status" value="2"/>
</dbReference>
<dbReference type="CDD" id="cd16234">
    <property type="entry name" value="EFh_SPARC_SMOC"/>
    <property type="match status" value="2"/>
</dbReference>
<feature type="domain" description="EF-hand" evidence="10">
    <location>
        <begin position="255"/>
        <end position="290"/>
    </location>
</feature>
<dbReference type="SMART" id="SM00280">
    <property type="entry name" value="KAZAL"/>
    <property type="match status" value="1"/>
</dbReference>
<evidence type="ECO:0000256" key="7">
    <source>
        <dbReference type="ARBA" id="ARBA00023180"/>
    </source>
</evidence>